<name>A0AAW1JY61_POPJA</name>
<dbReference type="GO" id="GO:0005819">
    <property type="term" value="C:spindle"/>
    <property type="evidence" value="ECO:0007669"/>
    <property type="project" value="TreeGrafter"/>
</dbReference>
<dbReference type="InterPro" id="IPR005062">
    <property type="entry name" value="SAC3/GANP/THP3_conserved"/>
</dbReference>
<sequence length="357" mass="40956">MDMSIRGKCTEMCPADEIKLRESERLLHILEMMPGTETLVKPKADRNRIVKMYTRSAAGTNMSLPKNLRTTDALIKTVNYLLQDVISSKVLPWHLVYDFITDRLLAVRQDMLIQRLPQSHYISILQPIIRFYTYAAYKLCEHTITQFDPVLNNKHLQESLKLLLKLYDESEYISNKCLADGDKNKHINYNCRQFFEALYVVFNLGDVSAILRGLSLEKKWRAEVVDRALTVSIAVLRGNWYRACQHLRKLPTLLAAIASLHLPSIRRDALTKMTVAYSSKILTYPISALQEQLLYSNKTDIINDCAHYNITIENDAVQFLKGSMTLQDTLGPKHEQFVTEKLSGRSISSLVLDGDVW</sequence>
<dbReference type="PANTHER" id="PTHR12436:SF38">
    <property type="entry name" value="SAC3 DOMAIN-CONTAINING PROTEIN 1"/>
    <property type="match status" value="1"/>
</dbReference>
<gene>
    <name evidence="2" type="ORF">QE152_g26243</name>
</gene>
<reference evidence="2 3" key="1">
    <citation type="journal article" date="2024" name="BMC Genomics">
        <title>De novo assembly and annotation of Popillia japonica's genome with initial clues to its potential as an invasive pest.</title>
        <authorList>
            <person name="Cucini C."/>
            <person name="Boschi S."/>
            <person name="Funari R."/>
            <person name="Cardaioli E."/>
            <person name="Iannotti N."/>
            <person name="Marturano G."/>
            <person name="Paoli F."/>
            <person name="Bruttini M."/>
            <person name="Carapelli A."/>
            <person name="Frati F."/>
            <person name="Nardi F."/>
        </authorList>
    </citation>
    <scope>NUCLEOTIDE SEQUENCE [LARGE SCALE GENOMIC DNA]</scope>
    <source>
        <strain evidence="2">DMR45628</strain>
    </source>
</reference>
<dbReference type="GO" id="GO:0051298">
    <property type="term" value="P:centrosome duplication"/>
    <property type="evidence" value="ECO:0007669"/>
    <property type="project" value="TreeGrafter"/>
</dbReference>
<dbReference type="PANTHER" id="PTHR12436">
    <property type="entry name" value="80 KDA MCM3-ASSOCIATED PROTEIN"/>
    <property type="match status" value="1"/>
</dbReference>
<protein>
    <submittedName>
        <fullName evidence="2">SAC3/GANP family</fullName>
    </submittedName>
</protein>
<organism evidence="2 3">
    <name type="scientific">Popillia japonica</name>
    <name type="common">Japanese beetle</name>
    <dbReference type="NCBI Taxonomy" id="7064"/>
    <lineage>
        <taxon>Eukaryota</taxon>
        <taxon>Metazoa</taxon>
        <taxon>Ecdysozoa</taxon>
        <taxon>Arthropoda</taxon>
        <taxon>Hexapoda</taxon>
        <taxon>Insecta</taxon>
        <taxon>Pterygota</taxon>
        <taxon>Neoptera</taxon>
        <taxon>Endopterygota</taxon>
        <taxon>Coleoptera</taxon>
        <taxon>Polyphaga</taxon>
        <taxon>Scarabaeiformia</taxon>
        <taxon>Scarabaeidae</taxon>
        <taxon>Rutelinae</taxon>
        <taxon>Popillia</taxon>
    </lineage>
</organism>
<dbReference type="Proteomes" id="UP001458880">
    <property type="component" value="Unassembled WGS sequence"/>
</dbReference>
<evidence type="ECO:0000313" key="3">
    <source>
        <dbReference type="Proteomes" id="UP001458880"/>
    </source>
</evidence>
<dbReference type="Pfam" id="PF03399">
    <property type="entry name" value="SAC3_GANP"/>
    <property type="match status" value="1"/>
</dbReference>
<keyword evidence="3" id="KW-1185">Reference proteome</keyword>
<dbReference type="Gene3D" id="1.25.40.990">
    <property type="match status" value="1"/>
</dbReference>
<dbReference type="GO" id="GO:0005813">
    <property type="term" value="C:centrosome"/>
    <property type="evidence" value="ECO:0007669"/>
    <property type="project" value="TreeGrafter"/>
</dbReference>
<evidence type="ECO:0000313" key="2">
    <source>
        <dbReference type="EMBL" id="KAK9709980.1"/>
    </source>
</evidence>
<evidence type="ECO:0000259" key="1">
    <source>
        <dbReference type="Pfam" id="PF03399"/>
    </source>
</evidence>
<dbReference type="AlphaFoldDB" id="A0AAW1JY61"/>
<comment type="caution">
    <text evidence="2">The sequence shown here is derived from an EMBL/GenBank/DDBJ whole genome shotgun (WGS) entry which is preliminary data.</text>
</comment>
<dbReference type="EMBL" id="JASPKY010000299">
    <property type="protein sequence ID" value="KAK9709980.1"/>
    <property type="molecule type" value="Genomic_DNA"/>
</dbReference>
<proteinExistence type="predicted"/>
<dbReference type="GO" id="GO:0051225">
    <property type="term" value="P:spindle assembly"/>
    <property type="evidence" value="ECO:0007669"/>
    <property type="project" value="TreeGrafter"/>
</dbReference>
<dbReference type="GO" id="GO:0005634">
    <property type="term" value="C:nucleus"/>
    <property type="evidence" value="ECO:0007669"/>
    <property type="project" value="TreeGrafter"/>
</dbReference>
<accession>A0AAW1JY61</accession>
<dbReference type="InterPro" id="IPR045107">
    <property type="entry name" value="SAC3/GANP/THP3"/>
</dbReference>
<feature type="domain" description="SAC3/GANP/THP3 conserved" evidence="1">
    <location>
        <begin position="12"/>
        <end position="313"/>
    </location>
</feature>